<dbReference type="Gene3D" id="3.10.105.10">
    <property type="entry name" value="Dipeptide-binding Protein, Domain 3"/>
    <property type="match status" value="1"/>
</dbReference>
<keyword evidence="5" id="KW-1185">Reference proteome</keyword>
<evidence type="ECO:0000259" key="2">
    <source>
        <dbReference type="Pfam" id="PF00496"/>
    </source>
</evidence>
<evidence type="ECO:0000313" key="5">
    <source>
        <dbReference type="Proteomes" id="UP001285921"/>
    </source>
</evidence>
<evidence type="ECO:0000256" key="1">
    <source>
        <dbReference type="ARBA" id="ARBA00023125"/>
    </source>
</evidence>
<dbReference type="Gene3D" id="3.90.76.10">
    <property type="entry name" value="Dipeptide-binding Protein, Domain 1"/>
    <property type="match status" value="1"/>
</dbReference>
<comment type="caution">
    <text evidence="4">The sequence shown here is derived from an EMBL/GenBank/DDBJ whole genome shotgun (WGS) entry which is preliminary data.</text>
</comment>
<dbReference type="Pfam" id="PF12793">
    <property type="entry name" value="SgrR_N"/>
    <property type="match status" value="1"/>
</dbReference>
<reference evidence="4 5" key="1">
    <citation type="submission" date="2023-05" db="EMBL/GenBank/DDBJ databases">
        <title>Draft genome of Paenibacillus sp. CCS26.</title>
        <authorList>
            <person name="Akita H."/>
            <person name="Shinto Y."/>
            <person name="Kimura Z."/>
        </authorList>
    </citation>
    <scope>NUCLEOTIDE SEQUENCE [LARGE SCALE GENOMIC DNA]</scope>
    <source>
        <strain evidence="4 5">CCS26</strain>
    </source>
</reference>
<feature type="domain" description="Solute-binding protein family 5" evidence="2">
    <location>
        <begin position="175"/>
        <end position="441"/>
    </location>
</feature>
<sequence>MLLDERYLTLYERFGGGAGPIEVTLEELSELLYCTPRNAKLILKKLQSEQLIEWLPGVGRGHRSRIAFHAAKEPYLLEFAAHTAEQGDYKRAFDLITQYGNGTNARNKFLEWLDNQFGYKKEETGEGEQCRDSLIFPVLKAPVTLDPADLLYSFDSHLIRQIFDRLLRFDEQLEKIVPMLAHSWSSNPDATEWTFYLRKGVRFHNGQELTSRDVQFTFQRLQGDTANSWLLREVKSIETIGSRVLRIKLNRVNRIFDRFMCSAAAGILPFEFAGMDEEKFWDQPVGTGPFQLAKWMNGRIRLNAYDAYFQGRPYLDEVEVVIMPEDCSQELDKLAKVHHSLDTMRMDRESTQEEWQEIEKICQGCVLLNWNVAAQGPQQSESFRQAVRRILHPQEMIDELGGERAIPAFGFRPQQNDSQELEPIQPERIRTLLRESSYGGESLRFAFHPKYEEDGAWVMNRLADWGIQTEKLPYDCLMQADFCISGLVFPEDEVCEIEAYEHRDCVMKNFFDSERTEWIISRIDMAVAVDSMNERRLVLKEIEERLREEAVVSFLHHRRLSTYLHPSVRGVNLNPLGWIDFKDVWLEEHD</sequence>
<gene>
    <name evidence="4" type="ORF">PghCCS26_15970</name>
</gene>
<dbReference type="Gene3D" id="3.40.190.10">
    <property type="entry name" value="Periplasmic binding protein-like II"/>
    <property type="match status" value="1"/>
</dbReference>
<keyword evidence="1" id="KW-0238">DNA-binding</keyword>
<organism evidence="4 5">
    <name type="scientific">Paenibacillus glycanilyticus</name>
    <dbReference type="NCBI Taxonomy" id="126569"/>
    <lineage>
        <taxon>Bacteria</taxon>
        <taxon>Bacillati</taxon>
        <taxon>Bacillota</taxon>
        <taxon>Bacilli</taxon>
        <taxon>Bacillales</taxon>
        <taxon>Paenibacillaceae</taxon>
        <taxon>Paenibacillus</taxon>
    </lineage>
</organism>
<dbReference type="RefSeq" id="WP_317979454.1">
    <property type="nucleotide sequence ID" value="NZ_BTCL01000004.1"/>
</dbReference>
<dbReference type="PANTHER" id="PTHR30290:SF72">
    <property type="entry name" value="HTH-TYPE TRANSCRIPTIONAL REGULATOR SGRR"/>
    <property type="match status" value="1"/>
</dbReference>
<name>A0ABQ6NI94_9BACL</name>
<feature type="domain" description="Transcriptional regulator SgrR N-terminal HTH" evidence="3">
    <location>
        <begin position="4"/>
        <end position="98"/>
    </location>
</feature>
<dbReference type="InterPro" id="IPR039424">
    <property type="entry name" value="SBP_5"/>
</dbReference>
<evidence type="ECO:0000259" key="3">
    <source>
        <dbReference type="Pfam" id="PF12793"/>
    </source>
</evidence>
<dbReference type="SUPFAM" id="SSF53850">
    <property type="entry name" value="Periplasmic binding protein-like II"/>
    <property type="match status" value="1"/>
</dbReference>
<proteinExistence type="predicted"/>
<protein>
    <submittedName>
        <fullName evidence="4">Peptide-binding protein</fullName>
    </submittedName>
</protein>
<dbReference type="Pfam" id="PF00496">
    <property type="entry name" value="SBP_bac_5"/>
    <property type="match status" value="1"/>
</dbReference>
<dbReference type="PANTHER" id="PTHR30290">
    <property type="entry name" value="PERIPLASMIC BINDING COMPONENT OF ABC TRANSPORTER"/>
    <property type="match status" value="1"/>
</dbReference>
<dbReference type="InterPro" id="IPR000914">
    <property type="entry name" value="SBP_5_dom"/>
</dbReference>
<dbReference type="EMBL" id="BTCL01000004">
    <property type="protein sequence ID" value="GMK44469.1"/>
    <property type="molecule type" value="Genomic_DNA"/>
</dbReference>
<evidence type="ECO:0000313" key="4">
    <source>
        <dbReference type="EMBL" id="GMK44469.1"/>
    </source>
</evidence>
<dbReference type="InterPro" id="IPR025370">
    <property type="entry name" value="SgrR_HTH_N"/>
</dbReference>
<accession>A0ABQ6NI94</accession>
<dbReference type="CDD" id="cd08507">
    <property type="entry name" value="PBP2_SgrR_like"/>
    <property type="match status" value="1"/>
</dbReference>
<dbReference type="Proteomes" id="UP001285921">
    <property type="component" value="Unassembled WGS sequence"/>
</dbReference>